<dbReference type="EMBL" id="OY731400">
    <property type="protein sequence ID" value="CAJ1942431.1"/>
    <property type="molecule type" value="Genomic_DNA"/>
</dbReference>
<name>A0AA86SCJ7_9FABA</name>
<keyword evidence="2" id="KW-1185">Reference proteome</keyword>
<reference evidence="1" key="1">
    <citation type="submission" date="2023-10" db="EMBL/GenBank/DDBJ databases">
        <authorList>
            <person name="Domelevo Entfellner J.-B."/>
        </authorList>
    </citation>
    <scope>NUCLEOTIDE SEQUENCE</scope>
</reference>
<protein>
    <submittedName>
        <fullName evidence="1">Uncharacterized protein</fullName>
    </submittedName>
</protein>
<evidence type="ECO:0000313" key="2">
    <source>
        <dbReference type="Proteomes" id="UP001189624"/>
    </source>
</evidence>
<dbReference type="Proteomes" id="UP001189624">
    <property type="component" value="Chromosome 3"/>
</dbReference>
<evidence type="ECO:0000313" key="1">
    <source>
        <dbReference type="EMBL" id="CAJ1942431.1"/>
    </source>
</evidence>
<gene>
    <name evidence="1" type="ORF">AYBTSS11_LOCUS10834</name>
</gene>
<organism evidence="1 2">
    <name type="scientific">Sphenostylis stenocarpa</name>
    <dbReference type="NCBI Taxonomy" id="92480"/>
    <lineage>
        <taxon>Eukaryota</taxon>
        <taxon>Viridiplantae</taxon>
        <taxon>Streptophyta</taxon>
        <taxon>Embryophyta</taxon>
        <taxon>Tracheophyta</taxon>
        <taxon>Spermatophyta</taxon>
        <taxon>Magnoliopsida</taxon>
        <taxon>eudicotyledons</taxon>
        <taxon>Gunneridae</taxon>
        <taxon>Pentapetalae</taxon>
        <taxon>rosids</taxon>
        <taxon>fabids</taxon>
        <taxon>Fabales</taxon>
        <taxon>Fabaceae</taxon>
        <taxon>Papilionoideae</taxon>
        <taxon>50 kb inversion clade</taxon>
        <taxon>NPAAA clade</taxon>
        <taxon>indigoferoid/millettioid clade</taxon>
        <taxon>Phaseoleae</taxon>
        <taxon>Sphenostylis</taxon>
    </lineage>
</organism>
<proteinExistence type="predicted"/>
<dbReference type="Gramene" id="rna-AYBTSS11_LOCUS10834">
    <property type="protein sequence ID" value="CAJ1942431.1"/>
    <property type="gene ID" value="gene-AYBTSS11_LOCUS10834"/>
</dbReference>
<sequence length="57" mass="6041">MFMLPMMGRPFGPGGYGAVFLRIRDSKPISNNVTGIMNKTVVGNGSSALSCMNKSMA</sequence>
<accession>A0AA86SCJ7</accession>
<dbReference type="AlphaFoldDB" id="A0AA86SCJ7"/>